<gene>
    <name evidence="2" type="ORF">IAA93_03380</name>
</gene>
<reference evidence="2" key="2">
    <citation type="submission" date="2021-04" db="EMBL/GenBank/DDBJ databases">
        <authorList>
            <person name="Gilroy R."/>
        </authorList>
    </citation>
    <scope>NUCLEOTIDE SEQUENCE</scope>
    <source>
        <strain evidence="2">MalCec1-1739</strain>
    </source>
</reference>
<evidence type="ECO:0000313" key="2">
    <source>
        <dbReference type="EMBL" id="HJD52755.1"/>
    </source>
</evidence>
<protein>
    <submittedName>
        <fullName evidence="2">HlyD family efflux transporter periplasmic adaptor subunit</fullName>
    </submittedName>
</protein>
<reference evidence="2" key="1">
    <citation type="journal article" date="2021" name="PeerJ">
        <title>Extensive microbial diversity within the chicken gut microbiome revealed by metagenomics and culture.</title>
        <authorList>
            <person name="Gilroy R."/>
            <person name="Ravi A."/>
            <person name="Getino M."/>
            <person name="Pursley I."/>
            <person name="Horton D.L."/>
            <person name="Alikhan N.F."/>
            <person name="Baker D."/>
            <person name="Gharbi K."/>
            <person name="Hall N."/>
            <person name="Watson M."/>
            <person name="Adriaenssens E.M."/>
            <person name="Foster-Nyarko E."/>
            <person name="Jarju S."/>
            <person name="Secka A."/>
            <person name="Antonio M."/>
            <person name="Oren A."/>
            <person name="Chaudhuri R.R."/>
            <person name="La Ragione R."/>
            <person name="Hildebrand F."/>
            <person name="Pallen M.J."/>
        </authorList>
    </citation>
    <scope>NUCLEOTIDE SEQUENCE</scope>
    <source>
        <strain evidence="2">MalCec1-1739</strain>
    </source>
</reference>
<evidence type="ECO:0000313" key="3">
    <source>
        <dbReference type="Proteomes" id="UP000787625"/>
    </source>
</evidence>
<dbReference type="InterPro" id="IPR058625">
    <property type="entry name" value="MdtA-like_BSH"/>
</dbReference>
<dbReference type="PANTHER" id="PTHR30469">
    <property type="entry name" value="MULTIDRUG RESISTANCE PROTEIN MDTA"/>
    <property type="match status" value="1"/>
</dbReference>
<sequence>MKKIVFLSALLCTLISCQNNKKYDATGIFEATTVTVSSETNGKLISFTVEEGDSVTMGQQVGLVDTTLLSLQQKQLMSQQSAVEKSSPDIAAQVAALRTQIAHQQNECDRIARLLAGGAATMKQGDDANAQLATLHGQLEGLLSTLDKDRSSITESASALQYQREQIEEQIRKSNIVAPITGTILQKYAEQGEYATPGRPLFKMANLDNIYLRSYFTASQLANITIGQEVTVIADFGGDEQYEYPGKIIWIAQESEFTPKSIQTQDTRANLVYAVKIAVSNDGRLKLGQYGEVRL</sequence>
<organism evidence="2 3">
    <name type="scientific">Candidatus Avibacteroides avistercoris</name>
    <dbReference type="NCBI Taxonomy" id="2840690"/>
    <lineage>
        <taxon>Bacteria</taxon>
        <taxon>Pseudomonadati</taxon>
        <taxon>Bacteroidota</taxon>
        <taxon>Bacteroidia</taxon>
        <taxon>Bacteroidales</taxon>
        <taxon>Bacteroidaceae</taxon>
        <taxon>Bacteroidaceae incertae sedis</taxon>
        <taxon>Candidatus Avibacteroides</taxon>
    </lineage>
</organism>
<dbReference type="Proteomes" id="UP000787625">
    <property type="component" value="Unassembled WGS sequence"/>
</dbReference>
<dbReference type="Pfam" id="PF25917">
    <property type="entry name" value="BSH_RND"/>
    <property type="match status" value="1"/>
</dbReference>
<dbReference type="Gene3D" id="2.40.30.170">
    <property type="match status" value="1"/>
</dbReference>
<dbReference type="GO" id="GO:0015562">
    <property type="term" value="F:efflux transmembrane transporter activity"/>
    <property type="evidence" value="ECO:0007669"/>
    <property type="project" value="TreeGrafter"/>
</dbReference>
<dbReference type="PROSITE" id="PS51257">
    <property type="entry name" value="PROKAR_LIPOPROTEIN"/>
    <property type="match status" value="1"/>
</dbReference>
<dbReference type="Gene3D" id="2.40.50.100">
    <property type="match status" value="1"/>
</dbReference>
<dbReference type="SUPFAM" id="SSF111369">
    <property type="entry name" value="HlyD-like secretion proteins"/>
    <property type="match status" value="1"/>
</dbReference>
<comment type="caution">
    <text evidence="2">The sequence shown here is derived from an EMBL/GenBank/DDBJ whole genome shotgun (WGS) entry which is preliminary data.</text>
</comment>
<accession>A0A9D2UHZ1</accession>
<dbReference type="GO" id="GO:1990281">
    <property type="term" value="C:efflux pump complex"/>
    <property type="evidence" value="ECO:0007669"/>
    <property type="project" value="TreeGrafter"/>
</dbReference>
<evidence type="ECO:0000259" key="1">
    <source>
        <dbReference type="Pfam" id="PF25917"/>
    </source>
</evidence>
<name>A0A9D2UHZ1_9BACT</name>
<dbReference type="AlphaFoldDB" id="A0A9D2UHZ1"/>
<feature type="domain" description="Multidrug resistance protein MdtA-like barrel-sandwich hybrid" evidence="1">
    <location>
        <begin position="33"/>
        <end position="200"/>
    </location>
</feature>
<dbReference type="EMBL" id="DWUP01000069">
    <property type="protein sequence ID" value="HJD52755.1"/>
    <property type="molecule type" value="Genomic_DNA"/>
</dbReference>
<proteinExistence type="predicted"/>